<dbReference type="AlphaFoldDB" id="A0AAE1RUZ6"/>
<feature type="compositionally biased region" description="Basic and acidic residues" evidence="1">
    <location>
        <begin position="206"/>
        <end position="235"/>
    </location>
</feature>
<feature type="compositionally biased region" description="Gly residues" evidence="1">
    <location>
        <begin position="1"/>
        <end position="22"/>
    </location>
</feature>
<feature type="compositionally biased region" description="Polar residues" evidence="1">
    <location>
        <begin position="262"/>
        <end position="275"/>
    </location>
</feature>
<evidence type="ECO:0000313" key="3">
    <source>
        <dbReference type="Proteomes" id="UP001291623"/>
    </source>
</evidence>
<feature type="compositionally biased region" description="Basic and acidic residues" evidence="1">
    <location>
        <begin position="67"/>
        <end position="83"/>
    </location>
</feature>
<accession>A0AAE1RUZ6</accession>
<feature type="compositionally biased region" description="Basic and acidic residues" evidence="1">
    <location>
        <begin position="243"/>
        <end position="254"/>
    </location>
</feature>
<organism evidence="2 3">
    <name type="scientific">Anisodus tanguticus</name>
    <dbReference type="NCBI Taxonomy" id="243964"/>
    <lineage>
        <taxon>Eukaryota</taxon>
        <taxon>Viridiplantae</taxon>
        <taxon>Streptophyta</taxon>
        <taxon>Embryophyta</taxon>
        <taxon>Tracheophyta</taxon>
        <taxon>Spermatophyta</taxon>
        <taxon>Magnoliopsida</taxon>
        <taxon>eudicotyledons</taxon>
        <taxon>Gunneridae</taxon>
        <taxon>Pentapetalae</taxon>
        <taxon>asterids</taxon>
        <taxon>lamiids</taxon>
        <taxon>Solanales</taxon>
        <taxon>Solanaceae</taxon>
        <taxon>Solanoideae</taxon>
        <taxon>Hyoscyameae</taxon>
        <taxon>Anisodus</taxon>
    </lineage>
</organism>
<dbReference type="Proteomes" id="UP001291623">
    <property type="component" value="Unassembled WGS sequence"/>
</dbReference>
<evidence type="ECO:0000256" key="1">
    <source>
        <dbReference type="SAM" id="MobiDB-lite"/>
    </source>
</evidence>
<keyword evidence="3" id="KW-1185">Reference proteome</keyword>
<protein>
    <submittedName>
        <fullName evidence="2">Uncharacterized protein</fullName>
    </submittedName>
</protein>
<feature type="region of interest" description="Disordered" evidence="1">
    <location>
        <begin position="167"/>
        <end position="275"/>
    </location>
</feature>
<proteinExistence type="predicted"/>
<name>A0AAE1RUZ6_9SOLA</name>
<reference evidence="2" key="1">
    <citation type="submission" date="2023-12" db="EMBL/GenBank/DDBJ databases">
        <title>Genome assembly of Anisodus tanguticus.</title>
        <authorList>
            <person name="Wang Y.-J."/>
        </authorList>
    </citation>
    <scope>NUCLEOTIDE SEQUENCE</scope>
    <source>
        <strain evidence="2">KB-2021</strain>
        <tissue evidence="2">Leaf</tissue>
    </source>
</reference>
<evidence type="ECO:0000313" key="2">
    <source>
        <dbReference type="EMBL" id="KAK4357739.1"/>
    </source>
</evidence>
<feature type="region of interest" description="Disordered" evidence="1">
    <location>
        <begin position="1"/>
        <end position="128"/>
    </location>
</feature>
<dbReference type="EMBL" id="JAVYJV010000012">
    <property type="protein sequence ID" value="KAK4357739.1"/>
    <property type="molecule type" value="Genomic_DNA"/>
</dbReference>
<comment type="caution">
    <text evidence="2">The sequence shown here is derived from an EMBL/GenBank/DDBJ whole genome shotgun (WGS) entry which is preliminary data.</text>
</comment>
<sequence length="275" mass="28275">MPTGVQSGGQSSGVQTGAGKGRTLGDIENGGQPSGTQTGVGTGRTLDTPHMDGQPAVIQTGVGKGQILEKEDKEKSEMSKVTDDQPSGSQTEAGKGGNSKDTAMEQIFAPHTGRSKGAGGCTTSHDHSAISPAVKQSAIFIKLAAMHGNIGEENEIDRKARTSLEMAMVQGAGQDGSSSGGQLTGSQTAAGKGRTKLAAQPVGPTVRERKGGNHDQESKDTPDVDGFMEPRRHDPASQGQERIVGRKGRDDRCTPRGGPAGRSQSPTTSFLTATT</sequence>
<gene>
    <name evidence="2" type="ORF">RND71_023349</name>
</gene>